<evidence type="ECO:0008006" key="3">
    <source>
        <dbReference type="Google" id="ProtNLM"/>
    </source>
</evidence>
<dbReference type="Proteomes" id="UP000261540">
    <property type="component" value="Unplaced"/>
</dbReference>
<reference evidence="1" key="2">
    <citation type="submission" date="2025-09" db="UniProtKB">
        <authorList>
            <consortium name="Ensembl"/>
        </authorList>
    </citation>
    <scope>IDENTIFICATION</scope>
</reference>
<organism evidence="1 2">
    <name type="scientific">Paramormyrops kingsleyae</name>
    <dbReference type="NCBI Taxonomy" id="1676925"/>
    <lineage>
        <taxon>Eukaryota</taxon>
        <taxon>Metazoa</taxon>
        <taxon>Chordata</taxon>
        <taxon>Craniata</taxon>
        <taxon>Vertebrata</taxon>
        <taxon>Euteleostomi</taxon>
        <taxon>Actinopterygii</taxon>
        <taxon>Neopterygii</taxon>
        <taxon>Teleostei</taxon>
        <taxon>Osteoglossocephala</taxon>
        <taxon>Osteoglossomorpha</taxon>
        <taxon>Osteoglossiformes</taxon>
        <taxon>Mormyridae</taxon>
        <taxon>Paramormyrops</taxon>
    </lineage>
</organism>
<accession>A0A3B3RWB1</accession>
<evidence type="ECO:0000313" key="2">
    <source>
        <dbReference type="Proteomes" id="UP000261540"/>
    </source>
</evidence>
<reference evidence="1" key="1">
    <citation type="submission" date="2025-08" db="UniProtKB">
        <authorList>
            <consortium name="Ensembl"/>
        </authorList>
    </citation>
    <scope>IDENTIFICATION</scope>
</reference>
<evidence type="ECO:0000313" key="1">
    <source>
        <dbReference type="Ensembl" id="ENSPKIP00000022583.1"/>
    </source>
</evidence>
<sequence length="220" mass="25141">MFQVTHATTEELPDLIDDILSCGYTGVICLGKKDEILRTIVLHYLARLLPMLQDMRKGLQLYNLQKVMELDTELCQPLFVPLEDDKPDADFIMAHCTPHLSEKGMMRHTLEMDILNNFQDFLQEAEDSGEPNIRGLTVPAILQWLTGQAHKPILPSEKNSFKIHIKFNHDCYTEPHAICFPTVTACSNTIMFPTAHMKSYAEFRNVMALALRFGNTFSRI</sequence>
<keyword evidence="2" id="KW-1185">Reference proteome</keyword>
<proteinExistence type="predicted"/>
<dbReference type="AlphaFoldDB" id="A0A3B3RWB1"/>
<dbReference type="Ensembl" id="ENSPKIT00000003252.1">
    <property type="protein sequence ID" value="ENSPKIP00000022583.1"/>
    <property type="gene ID" value="ENSPKIG00000006532.1"/>
</dbReference>
<dbReference type="GeneTree" id="ENSGT01150000287056"/>
<protein>
    <recommendedName>
        <fullName evidence="3">HECT domain-containing protein</fullName>
    </recommendedName>
</protein>
<name>A0A3B3RWB1_9TELE</name>